<sequence length="819" mass="90162">MLAFALLAALGACESSEERAARHYASGVELAEAGDPSRAMVELRNVFKLDPDHEEARLLYARLLNQTSARGDAYKQYLRLVQQFPNNIEALSEFSALAVANTDWPNARKYLPRALEAAPDDLTLMGLKSAVDYQRGIEDDDADLRAEALKQAEIVLARDDTQIPPLQVRIDALLRAEDEVAALREVERAITLQPDDLSYHELKLTLLDAMGRSDDIGAHLEEIFRQFPENERIRERLIRWYLEAGKLDEAEAFLRGEAERADPADRDGALATVVEFLRVTQGPDAAMTEVDKLIEAGENQALFGSLRAGLMLQDGRTDEAVALLREIIDTAEPSPQTDRIRITLARVLESQGDRVGARALIEEVLTQDPSNVGALKMRAGWLIETDKTGEAIAALRVALDQEPRDVETLALLADAHEREGNYQLAGERLSLAVESSNYTPETAIDYARFLVQRNQPDQAEQVLAASLRRNPGAHPLLIEMGQLFLREQDWRRVEEIAARLAQFQNPEAQQTALGLRTAALQGQNRLDETNAYLQEMLDTGAAGPQAAALVIQNMLRENKVDEAKAYLETQLEREPESLEYRFLQAGLDLATGNDAAAIATYRELIEASPKTPRFHRALALALLGQGKDDEADVVIAAGIEATGEPSLRLMQANRAEARGDLAGAIEIYEELYAEDSSNLLVANNLASLLSTTDESPEALERAQVIARRLRDTEIPPLQDTYGWIALRRGDVEEALAYLEPAAAGMPDHPETQLHLGLAYIEAGRRDEAREVLERAHELAPADSTVAKAVEEARERLETSGSPAPSAPSENAPSDDTSAQ</sequence>
<dbReference type="Pfam" id="PF13432">
    <property type="entry name" value="TPR_16"/>
    <property type="match status" value="1"/>
</dbReference>
<protein>
    <submittedName>
        <fullName evidence="5">Tetratricopeptide repeat protein</fullName>
    </submittedName>
</protein>
<comment type="caution">
    <text evidence="5">The sequence shown here is derived from an EMBL/GenBank/DDBJ whole genome shotgun (WGS) entry which is preliminary data.</text>
</comment>
<keyword evidence="2 3" id="KW-0802">TPR repeat</keyword>
<dbReference type="Proteomes" id="UP001139477">
    <property type="component" value="Unassembled WGS sequence"/>
</dbReference>
<keyword evidence="1" id="KW-0677">Repeat</keyword>
<dbReference type="Gene3D" id="1.25.40.10">
    <property type="entry name" value="Tetratricopeptide repeat domain"/>
    <property type="match status" value="5"/>
</dbReference>
<dbReference type="EMBL" id="JAMYXC010000112">
    <property type="protein sequence ID" value="MCP1168383.1"/>
    <property type="molecule type" value="Genomic_DNA"/>
</dbReference>
<dbReference type="SMART" id="SM00028">
    <property type="entry name" value="TPR"/>
    <property type="match status" value="5"/>
</dbReference>
<evidence type="ECO:0000256" key="4">
    <source>
        <dbReference type="SAM" id="MobiDB-lite"/>
    </source>
</evidence>
<organism evidence="5 6">
    <name type="scientific">Limimaricola litoreus</name>
    <dbReference type="NCBI Taxonomy" id="2955316"/>
    <lineage>
        <taxon>Bacteria</taxon>
        <taxon>Pseudomonadati</taxon>
        <taxon>Pseudomonadota</taxon>
        <taxon>Alphaproteobacteria</taxon>
        <taxon>Rhodobacterales</taxon>
        <taxon>Paracoccaceae</taxon>
        <taxon>Limimaricola</taxon>
    </lineage>
</organism>
<keyword evidence="6" id="KW-1185">Reference proteome</keyword>
<evidence type="ECO:0000313" key="5">
    <source>
        <dbReference type="EMBL" id="MCP1168383.1"/>
    </source>
</evidence>
<gene>
    <name evidence="5" type="ORF">NHG85_07565</name>
</gene>
<feature type="region of interest" description="Disordered" evidence="4">
    <location>
        <begin position="790"/>
        <end position="819"/>
    </location>
</feature>
<evidence type="ECO:0000256" key="2">
    <source>
        <dbReference type="ARBA" id="ARBA00022803"/>
    </source>
</evidence>
<feature type="compositionally biased region" description="Low complexity" evidence="4">
    <location>
        <begin position="801"/>
        <end position="813"/>
    </location>
</feature>
<dbReference type="InterPro" id="IPR019734">
    <property type="entry name" value="TPR_rpt"/>
</dbReference>
<feature type="repeat" description="TPR" evidence="3">
    <location>
        <begin position="749"/>
        <end position="782"/>
    </location>
</feature>
<dbReference type="InterPro" id="IPR011990">
    <property type="entry name" value="TPR-like_helical_dom_sf"/>
</dbReference>
<dbReference type="InterPro" id="IPR051012">
    <property type="entry name" value="CellSynth/LPSAsmb/PSIAsmb"/>
</dbReference>
<dbReference type="PANTHER" id="PTHR45586">
    <property type="entry name" value="TPR REPEAT-CONTAINING PROTEIN PA4667"/>
    <property type="match status" value="1"/>
</dbReference>
<evidence type="ECO:0000256" key="3">
    <source>
        <dbReference type="PROSITE-ProRule" id="PRU00339"/>
    </source>
</evidence>
<evidence type="ECO:0000313" key="6">
    <source>
        <dbReference type="Proteomes" id="UP001139477"/>
    </source>
</evidence>
<dbReference type="AlphaFoldDB" id="A0A9X2FVH3"/>
<proteinExistence type="predicted"/>
<reference evidence="5" key="1">
    <citation type="submission" date="2022-06" db="EMBL/GenBank/DDBJ databases">
        <title>Limimaricola sediminis sp. nov., isolated from an intertidal sediment.</title>
        <authorList>
            <person name="Shao X."/>
        </authorList>
    </citation>
    <scope>NUCLEOTIDE SEQUENCE</scope>
    <source>
        <strain evidence="5">ASW11-118</strain>
    </source>
</reference>
<dbReference type="RefSeq" id="WP_253331242.1">
    <property type="nucleotide sequence ID" value="NZ_JAMYXC010000112.1"/>
</dbReference>
<dbReference type="Pfam" id="PF14559">
    <property type="entry name" value="TPR_19"/>
    <property type="match status" value="5"/>
</dbReference>
<accession>A0A9X2FVH3</accession>
<name>A0A9X2FVH3_9RHOB</name>
<evidence type="ECO:0000256" key="1">
    <source>
        <dbReference type="ARBA" id="ARBA00022737"/>
    </source>
</evidence>
<dbReference type="PROSITE" id="PS50005">
    <property type="entry name" value="TPR"/>
    <property type="match status" value="1"/>
</dbReference>
<dbReference type="PANTHER" id="PTHR45586:SF1">
    <property type="entry name" value="LIPOPOLYSACCHARIDE ASSEMBLY PROTEIN B"/>
    <property type="match status" value="1"/>
</dbReference>
<dbReference type="SUPFAM" id="SSF48452">
    <property type="entry name" value="TPR-like"/>
    <property type="match status" value="5"/>
</dbReference>